<reference evidence="8" key="1">
    <citation type="submission" date="2025-08" db="UniProtKB">
        <authorList>
            <consortium name="RefSeq"/>
        </authorList>
    </citation>
    <scope>IDENTIFICATION</scope>
    <source>
        <tissue evidence="8">Gonads</tissue>
    </source>
</reference>
<dbReference type="RefSeq" id="XP_013383355.1">
    <property type="nucleotide sequence ID" value="XM_013527901.1"/>
</dbReference>
<keyword evidence="7" id="KW-1185">Reference proteome</keyword>
<dbReference type="KEGG" id="lak:106153803"/>
<evidence type="ECO:0000313" key="8">
    <source>
        <dbReference type="RefSeq" id="XP_013383355.1"/>
    </source>
</evidence>
<dbReference type="OrthoDB" id="28455at2759"/>
<dbReference type="Proteomes" id="UP000085678">
    <property type="component" value="Unplaced"/>
</dbReference>
<feature type="compositionally biased region" description="Basic residues" evidence="6">
    <location>
        <begin position="305"/>
        <end position="318"/>
    </location>
</feature>
<comment type="function">
    <text evidence="5">Involved in ribosomal large subunit assembly.</text>
</comment>
<dbReference type="GO" id="GO:0042273">
    <property type="term" value="P:ribosomal large subunit biogenesis"/>
    <property type="evidence" value="ECO:0007669"/>
    <property type="project" value="TreeGrafter"/>
</dbReference>
<evidence type="ECO:0000256" key="2">
    <source>
        <dbReference type="ARBA" id="ARBA00010077"/>
    </source>
</evidence>
<feature type="compositionally biased region" description="Basic and acidic residues" evidence="6">
    <location>
        <begin position="288"/>
        <end position="304"/>
    </location>
</feature>
<dbReference type="GO" id="GO:0030687">
    <property type="term" value="C:preribosome, large subunit precursor"/>
    <property type="evidence" value="ECO:0007669"/>
    <property type="project" value="TreeGrafter"/>
</dbReference>
<feature type="region of interest" description="Disordered" evidence="6">
    <location>
        <begin position="277"/>
        <end position="336"/>
    </location>
</feature>
<evidence type="ECO:0000313" key="7">
    <source>
        <dbReference type="Proteomes" id="UP000085678"/>
    </source>
</evidence>
<dbReference type="GeneID" id="106153803"/>
<sequence length="336" mass="38091">MADLVESVLQKAAEKESKYKSIEVHKDIDLDIDAGNLLAVDPNPLDAKKLREKRDEYLISLARDNTQLLINRIWELPVERVEGTIVAKLPAPKTILPREKPIPKPKPETKWQQYAKLKGIQNKKKARKVWDDEIKDWRPTWGYQSRVNDELNEWVLEVPANADPYEDQFGKAKKAKTERVAKNELQRMRNIARASKLKVPGVGLTPTDTPSKDHLSKALTLAKKSTASVGKFTDSLPKEKPVKNTGKKRKFEPNVGDMSKEKSAQLDILSKMAKAGPTVNVTKAMKQHMLEEEQQRQKTNSERPKKAKSIKKSIKRKQGKDTKRGGGGKGKRRGRK</sequence>
<comment type="subcellular location">
    <subcellularLocation>
        <location evidence="1 5">Nucleus</location>
    </subcellularLocation>
</comment>
<evidence type="ECO:0000256" key="5">
    <source>
        <dbReference type="RuleBase" id="RU364132"/>
    </source>
</evidence>
<feature type="region of interest" description="Disordered" evidence="6">
    <location>
        <begin position="232"/>
        <end position="260"/>
    </location>
</feature>
<keyword evidence="4 5" id="KW-0539">Nucleus</keyword>
<evidence type="ECO:0000256" key="3">
    <source>
        <dbReference type="ARBA" id="ARBA00022517"/>
    </source>
</evidence>
<dbReference type="GO" id="GO:0005730">
    <property type="term" value="C:nucleolus"/>
    <property type="evidence" value="ECO:0007669"/>
    <property type="project" value="TreeGrafter"/>
</dbReference>
<keyword evidence="3 5" id="KW-0690">Ribosome biogenesis</keyword>
<dbReference type="Pfam" id="PF04939">
    <property type="entry name" value="RRS1"/>
    <property type="match status" value="1"/>
</dbReference>
<dbReference type="InterPro" id="IPR007023">
    <property type="entry name" value="Ribosom_reg"/>
</dbReference>
<name>A0A1S3HBG9_LINAN</name>
<dbReference type="AlphaFoldDB" id="A0A1S3HBG9"/>
<gene>
    <name evidence="8" type="primary">LOC106153803</name>
</gene>
<evidence type="ECO:0000256" key="6">
    <source>
        <dbReference type="SAM" id="MobiDB-lite"/>
    </source>
</evidence>
<dbReference type="GO" id="GO:0000447">
    <property type="term" value="P:endonucleolytic cleavage in ITS1 to separate SSU-rRNA from 5.8S rRNA and LSU-rRNA from tricistronic rRNA transcript (SSU-rRNA, 5.8S rRNA, LSU-rRNA)"/>
    <property type="evidence" value="ECO:0007669"/>
    <property type="project" value="TreeGrafter"/>
</dbReference>
<accession>A0A1S3HBG9</accession>
<protein>
    <recommendedName>
        <fullName evidence="5">Ribosome biogenesis regulatory protein</fullName>
    </recommendedName>
</protein>
<proteinExistence type="inferred from homology"/>
<dbReference type="PANTHER" id="PTHR17602">
    <property type="entry name" value="RIBOSOME BIOGENESIS REGULATORY PROTEIN"/>
    <property type="match status" value="1"/>
</dbReference>
<evidence type="ECO:0000256" key="1">
    <source>
        <dbReference type="ARBA" id="ARBA00004123"/>
    </source>
</evidence>
<dbReference type="STRING" id="7574.A0A1S3HBG9"/>
<dbReference type="InParanoid" id="A0A1S3HBG9"/>
<organism evidence="7 8">
    <name type="scientific">Lingula anatina</name>
    <name type="common">Brachiopod</name>
    <name type="synonym">Lingula unguis</name>
    <dbReference type="NCBI Taxonomy" id="7574"/>
    <lineage>
        <taxon>Eukaryota</taxon>
        <taxon>Metazoa</taxon>
        <taxon>Spiralia</taxon>
        <taxon>Lophotrochozoa</taxon>
        <taxon>Brachiopoda</taxon>
        <taxon>Linguliformea</taxon>
        <taxon>Lingulata</taxon>
        <taxon>Lingulida</taxon>
        <taxon>Linguloidea</taxon>
        <taxon>Lingulidae</taxon>
        <taxon>Lingula</taxon>
    </lineage>
</organism>
<evidence type="ECO:0000256" key="4">
    <source>
        <dbReference type="ARBA" id="ARBA00023242"/>
    </source>
</evidence>
<dbReference type="FunCoup" id="A0A1S3HBG9">
    <property type="interactions" value="1646"/>
</dbReference>
<comment type="similarity">
    <text evidence="2 5">Belongs to the RRS1 family.</text>
</comment>
<dbReference type="PANTHER" id="PTHR17602:SF4">
    <property type="entry name" value="RIBOSOME BIOGENESIS REGULATORY PROTEIN HOMOLOG"/>
    <property type="match status" value="1"/>
</dbReference>